<dbReference type="RefSeq" id="XP_658028.1">
    <property type="nucleotide sequence ID" value="XM_652936.1"/>
</dbReference>
<dbReference type="EMBL" id="BN001308">
    <property type="protein sequence ID" value="CBF89514.1"/>
    <property type="molecule type" value="Genomic_DNA"/>
</dbReference>
<keyword evidence="3" id="KW-1185">Reference proteome</keyword>
<dbReference type="Proteomes" id="UP000000560">
    <property type="component" value="Chromosome VIII"/>
</dbReference>
<dbReference type="AlphaFoldDB" id="Q5BGA6"/>
<dbReference type="GeneID" id="2876200"/>
<feature type="compositionally biased region" description="Basic and acidic residues" evidence="1">
    <location>
        <begin position="243"/>
        <end position="262"/>
    </location>
</feature>
<evidence type="ECO:0000256" key="1">
    <source>
        <dbReference type="SAM" id="MobiDB-lite"/>
    </source>
</evidence>
<evidence type="ECO:0000313" key="3">
    <source>
        <dbReference type="Proteomes" id="UP000000560"/>
    </source>
</evidence>
<dbReference type="KEGG" id="ani:ANIA_00424"/>
<proteinExistence type="predicted"/>
<feature type="region of interest" description="Disordered" evidence="1">
    <location>
        <begin position="189"/>
        <end position="210"/>
    </location>
</feature>
<accession>C8VTG1</accession>
<dbReference type="OrthoDB" id="5367448at2759"/>
<accession>Q5BGA6</accession>
<reference evidence="3" key="2">
    <citation type="journal article" date="2009" name="Fungal Genet. Biol.">
        <title>The 2008 update of the Aspergillus nidulans genome annotation: a community effort.</title>
        <authorList>
            <person name="Wortman J.R."/>
            <person name="Gilsenan J.M."/>
            <person name="Joardar V."/>
            <person name="Deegan J."/>
            <person name="Clutterbuck J."/>
            <person name="Andersen M.R."/>
            <person name="Archer D."/>
            <person name="Bencina M."/>
            <person name="Braus G."/>
            <person name="Coutinho P."/>
            <person name="von Dohren H."/>
            <person name="Doonan J."/>
            <person name="Driessen A.J."/>
            <person name="Durek P."/>
            <person name="Espeso E."/>
            <person name="Fekete E."/>
            <person name="Flipphi M."/>
            <person name="Estrada C.G."/>
            <person name="Geysens S."/>
            <person name="Goldman G."/>
            <person name="de Groot P.W."/>
            <person name="Hansen K."/>
            <person name="Harris S.D."/>
            <person name="Heinekamp T."/>
            <person name="Helmstaedt K."/>
            <person name="Henrissat B."/>
            <person name="Hofmann G."/>
            <person name="Homan T."/>
            <person name="Horio T."/>
            <person name="Horiuchi H."/>
            <person name="James S."/>
            <person name="Jones M."/>
            <person name="Karaffa L."/>
            <person name="Karanyi Z."/>
            <person name="Kato M."/>
            <person name="Keller N."/>
            <person name="Kelly D.E."/>
            <person name="Kiel J.A."/>
            <person name="Kim J.M."/>
            <person name="van der Klei I.J."/>
            <person name="Klis F.M."/>
            <person name="Kovalchuk A."/>
            <person name="Krasevec N."/>
            <person name="Kubicek C.P."/>
            <person name="Liu B."/>
            <person name="Maccabe A."/>
            <person name="Meyer V."/>
            <person name="Mirabito P."/>
            <person name="Miskei M."/>
            <person name="Mos M."/>
            <person name="Mullins J."/>
            <person name="Nelson D.R."/>
            <person name="Nielsen J."/>
            <person name="Oakley B.R."/>
            <person name="Osmani S.A."/>
            <person name="Pakula T."/>
            <person name="Paszewski A."/>
            <person name="Paulsen I."/>
            <person name="Pilsyk S."/>
            <person name="Pocsi I."/>
            <person name="Punt P.J."/>
            <person name="Ram A.F."/>
            <person name="Ren Q."/>
            <person name="Robellet X."/>
            <person name="Robson G."/>
            <person name="Seiboth B."/>
            <person name="van Solingen P."/>
            <person name="Specht T."/>
            <person name="Sun J."/>
            <person name="Taheri-Talesh N."/>
            <person name="Takeshita N."/>
            <person name="Ussery D."/>
            <person name="vanKuyk P.A."/>
            <person name="Visser H."/>
            <person name="van de Vondervoort P.J."/>
            <person name="de Vries R.P."/>
            <person name="Walton J."/>
            <person name="Xiang X."/>
            <person name="Xiong Y."/>
            <person name="Zeng A.P."/>
            <person name="Brandt B.W."/>
            <person name="Cornell M.J."/>
            <person name="van den Hondel C.A."/>
            <person name="Visser J."/>
            <person name="Oliver S.G."/>
            <person name="Turner G."/>
        </authorList>
    </citation>
    <scope>GENOME REANNOTATION</scope>
    <source>
        <strain evidence="3">FGSC A4 / ATCC 38163 / CBS 112.46 / NRRL 194 / M139</strain>
    </source>
</reference>
<dbReference type="InParanoid" id="Q5BGA6"/>
<dbReference type="VEuPathDB" id="FungiDB:AN0424"/>
<reference evidence="3" key="1">
    <citation type="journal article" date="2005" name="Nature">
        <title>Sequencing of Aspergillus nidulans and comparative analysis with A. fumigatus and A. oryzae.</title>
        <authorList>
            <person name="Galagan J.E."/>
            <person name="Calvo S.E."/>
            <person name="Cuomo C."/>
            <person name="Ma L.J."/>
            <person name="Wortman J.R."/>
            <person name="Batzoglou S."/>
            <person name="Lee S.I."/>
            <person name="Basturkmen M."/>
            <person name="Spevak C.C."/>
            <person name="Clutterbuck J."/>
            <person name="Kapitonov V."/>
            <person name="Jurka J."/>
            <person name="Scazzocchio C."/>
            <person name="Farman M."/>
            <person name="Butler J."/>
            <person name="Purcell S."/>
            <person name="Harris S."/>
            <person name="Braus G.H."/>
            <person name="Draht O."/>
            <person name="Busch S."/>
            <person name="D'Enfert C."/>
            <person name="Bouchier C."/>
            <person name="Goldman G.H."/>
            <person name="Bell-Pedersen D."/>
            <person name="Griffiths-Jones S."/>
            <person name="Doonan J.H."/>
            <person name="Yu J."/>
            <person name="Vienken K."/>
            <person name="Pain A."/>
            <person name="Freitag M."/>
            <person name="Selker E.U."/>
            <person name="Archer D.B."/>
            <person name="Penalva M.A."/>
            <person name="Oakley B.R."/>
            <person name="Momany M."/>
            <person name="Tanaka T."/>
            <person name="Kumagai T."/>
            <person name="Asai K."/>
            <person name="Machida M."/>
            <person name="Nierman W.C."/>
            <person name="Denning D.W."/>
            <person name="Caddick M."/>
            <person name="Hynes M."/>
            <person name="Paoletti M."/>
            <person name="Fischer R."/>
            <person name="Miller B."/>
            <person name="Dyer P."/>
            <person name="Sachs M.S."/>
            <person name="Osmani S.A."/>
            <person name="Birren B.W."/>
        </authorList>
    </citation>
    <scope>NUCLEOTIDE SEQUENCE [LARGE SCALE GENOMIC DNA]</scope>
    <source>
        <strain evidence="3">FGSC A4 / ATCC 38163 / CBS 112.46 / NRRL 194 / M139</strain>
    </source>
</reference>
<feature type="region of interest" description="Disordered" evidence="1">
    <location>
        <begin position="228"/>
        <end position="262"/>
    </location>
</feature>
<sequence length="283" mass="31786">MSFVKNLQQVQERTVHITTNRATRSLAESRLILAALQKFGEVVHFRNATLFRTNNKHLQDLMTKGENLSTQTARKCDGADFGIYAMFDTPLAARNALDSSPLHVDLSPLSPQARNDATNPDAASVDATAEVNTDTGAHSNIECTIKQDPVDHLETMSRNPYYGPFVQETDHPVYKDLIKQLDEKLYGLADTPSASKKPGNPKKTKSTQESIRRLRAASLMRLWWLGQGPRAERNSTEEQATEASKRQGELERTLGDLPLEKMIEEKVRELQAEREEKEKQNNG</sequence>
<dbReference type="HOGENOM" id="CLU_983615_0_0_1"/>
<dbReference type="OMA" id="ISRHWME"/>
<evidence type="ECO:0000313" key="2">
    <source>
        <dbReference type="EMBL" id="CBF89514.1"/>
    </source>
</evidence>
<name>Q5BGA6_EMENI</name>
<protein>
    <submittedName>
        <fullName evidence="2">Uncharacterized protein</fullName>
    </submittedName>
</protein>
<gene>
    <name evidence="2" type="ORF">ANIA_00424</name>
</gene>
<organism evidence="2 3">
    <name type="scientific">Emericella nidulans (strain FGSC A4 / ATCC 38163 / CBS 112.46 / NRRL 194 / M139)</name>
    <name type="common">Aspergillus nidulans</name>
    <dbReference type="NCBI Taxonomy" id="227321"/>
    <lineage>
        <taxon>Eukaryota</taxon>
        <taxon>Fungi</taxon>
        <taxon>Dikarya</taxon>
        <taxon>Ascomycota</taxon>
        <taxon>Pezizomycotina</taxon>
        <taxon>Eurotiomycetes</taxon>
        <taxon>Eurotiomycetidae</taxon>
        <taxon>Eurotiales</taxon>
        <taxon>Aspergillaceae</taxon>
        <taxon>Aspergillus</taxon>
        <taxon>Aspergillus subgen. Nidulantes</taxon>
    </lineage>
</organism>